<dbReference type="PROSITE" id="PS51101">
    <property type="entry name" value="PTS_EIIB_TYPE_4"/>
    <property type="match status" value="1"/>
</dbReference>
<dbReference type="GO" id="GO:0016301">
    <property type="term" value="F:kinase activity"/>
    <property type="evidence" value="ECO:0007669"/>
    <property type="project" value="UniProtKB-KW"/>
</dbReference>
<dbReference type="HOGENOM" id="CLU_116175_1_0_9"/>
<evidence type="ECO:0000256" key="7">
    <source>
        <dbReference type="ARBA" id="ARBA00022777"/>
    </source>
</evidence>
<keyword evidence="7" id="KW-0418">Kinase</keyword>
<protein>
    <submittedName>
        <fullName evidence="11">PTS system, mannose/fructose/sorbose family, IIB component</fullName>
    </submittedName>
</protein>
<evidence type="ECO:0000259" key="10">
    <source>
        <dbReference type="PROSITE" id="PS51101"/>
    </source>
</evidence>
<feature type="active site" description="Pros-phosphohistidine intermediate; for EIIB activity" evidence="8">
    <location>
        <position position="16"/>
    </location>
</feature>
<feature type="domain" description="PTS EIIB type-4" evidence="10">
    <location>
        <begin position="1"/>
        <end position="166"/>
    </location>
</feature>
<organism evidence="11 12">
    <name type="scientific">Enterococcus asini ATCC 700915</name>
    <dbReference type="NCBI Taxonomy" id="1158606"/>
    <lineage>
        <taxon>Bacteria</taxon>
        <taxon>Bacillati</taxon>
        <taxon>Bacillota</taxon>
        <taxon>Bacilli</taxon>
        <taxon>Lactobacillales</taxon>
        <taxon>Enterococcaceae</taxon>
        <taxon>Enterococcus</taxon>
    </lineage>
</organism>
<dbReference type="Proteomes" id="UP000013777">
    <property type="component" value="Unassembled WGS sequence"/>
</dbReference>
<accession>R2SFV1</accession>
<evidence type="ECO:0000256" key="2">
    <source>
        <dbReference type="ARBA" id="ARBA00022448"/>
    </source>
</evidence>
<keyword evidence="3" id="KW-0963">Cytoplasm</keyword>
<evidence type="ECO:0000256" key="4">
    <source>
        <dbReference type="ARBA" id="ARBA00022597"/>
    </source>
</evidence>
<evidence type="ECO:0000256" key="8">
    <source>
        <dbReference type="PIRSR" id="PIRSR618455-1"/>
    </source>
</evidence>
<dbReference type="Gene3D" id="3.40.35.10">
    <property type="entry name" value="Phosphotransferase system, sorbose subfamily IIB component"/>
    <property type="match status" value="1"/>
</dbReference>
<keyword evidence="6" id="KW-0598">Phosphotransferase system</keyword>
<dbReference type="AlphaFoldDB" id="R2SFV1"/>
<dbReference type="CDD" id="cd00001">
    <property type="entry name" value="PTS_IIB_man"/>
    <property type="match status" value="1"/>
</dbReference>
<dbReference type="eggNOG" id="COG3444">
    <property type="taxonomic scope" value="Bacteria"/>
</dbReference>
<keyword evidence="12" id="KW-1185">Reference proteome</keyword>
<evidence type="ECO:0000313" key="12">
    <source>
        <dbReference type="Proteomes" id="UP000013777"/>
    </source>
</evidence>
<dbReference type="STRING" id="57732.RU94_GL001582"/>
<dbReference type="Pfam" id="PF03830">
    <property type="entry name" value="PTSIIB_sorb"/>
    <property type="match status" value="1"/>
</dbReference>
<evidence type="ECO:0000256" key="1">
    <source>
        <dbReference type="ARBA" id="ARBA00004496"/>
    </source>
</evidence>
<dbReference type="GO" id="GO:0009401">
    <property type="term" value="P:phosphoenolpyruvate-dependent sugar phosphotransferase system"/>
    <property type="evidence" value="ECO:0007669"/>
    <property type="project" value="UniProtKB-KW"/>
</dbReference>
<dbReference type="InterPro" id="IPR004720">
    <property type="entry name" value="PTS_IIB_sorbose-sp"/>
</dbReference>
<comment type="caution">
    <text evidence="11">The sequence shown here is derived from an EMBL/GenBank/DDBJ whole genome shotgun (WGS) entry which is preliminary data.</text>
</comment>
<comment type="subcellular location">
    <subcellularLocation>
        <location evidence="1">Cytoplasm</location>
    </subcellularLocation>
</comment>
<proteinExistence type="predicted"/>
<dbReference type="InterPro" id="IPR036667">
    <property type="entry name" value="PTS_IIB_sorbose-sp_sf"/>
</dbReference>
<gene>
    <name evidence="11" type="ORF">UAS_01507</name>
</gene>
<keyword evidence="4" id="KW-0762">Sugar transport</keyword>
<evidence type="ECO:0000256" key="9">
    <source>
        <dbReference type="PIRSR" id="PIRSR618455-2"/>
    </source>
</evidence>
<dbReference type="NCBIfam" id="TIGR00854">
    <property type="entry name" value="pts-sorbose"/>
    <property type="match status" value="1"/>
</dbReference>
<dbReference type="SUPFAM" id="SSF52728">
    <property type="entry name" value="PTS IIb component"/>
    <property type="match status" value="1"/>
</dbReference>
<evidence type="ECO:0000256" key="3">
    <source>
        <dbReference type="ARBA" id="ARBA00022490"/>
    </source>
</evidence>
<evidence type="ECO:0000313" key="11">
    <source>
        <dbReference type="EMBL" id="EOH87044.1"/>
    </source>
</evidence>
<sequence>MGMDIRLARIDDRLIHGQVATVWSKQTAINRILVVSDEVAADPLRRFLLREAAPPGITVNVLTVDKMIQLFFSNLLANEKVMLLFTRPQDVAALVRKGVTLTSVNIGGMRFIAGKRMITNFISLDEADIQTFYYLVNQGIILDVRKVPSDRQVNLIELLDKDKTKSSLQ</sequence>
<dbReference type="PATRIC" id="fig|1158606.3.peg.1465"/>
<dbReference type="GO" id="GO:0008982">
    <property type="term" value="F:protein-N(PI)-phosphohistidine-sugar phosphotransferase activity"/>
    <property type="evidence" value="ECO:0007669"/>
    <property type="project" value="InterPro"/>
</dbReference>
<dbReference type="EMBL" id="AJAP01000012">
    <property type="protein sequence ID" value="EOH87044.1"/>
    <property type="molecule type" value="Genomic_DNA"/>
</dbReference>
<dbReference type="InterPro" id="IPR018455">
    <property type="entry name" value="PTS_IIB_sorbose-sp_subgr"/>
</dbReference>
<evidence type="ECO:0000256" key="5">
    <source>
        <dbReference type="ARBA" id="ARBA00022679"/>
    </source>
</evidence>
<evidence type="ECO:0000256" key="6">
    <source>
        <dbReference type="ARBA" id="ARBA00022683"/>
    </source>
</evidence>
<name>R2SFV1_9ENTE</name>
<dbReference type="GO" id="GO:0005737">
    <property type="term" value="C:cytoplasm"/>
    <property type="evidence" value="ECO:0007669"/>
    <property type="project" value="UniProtKB-SubCell"/>
</dbReference>
<keyword evidence="2" id="KW-0813">Transport</keyword>
<feature type="modified residue" description="Phosphohistidine; by EIIA" evidence="9">
    <location>
        <position position="16"/>
    </location>
</feature>
<keyword evidence="5" id="KW-0808">Transferase</keyword>
<reference evidence="11 12" key="1">
    <citation type="submission" date="2013-02" db="EMBL/GenBank/DDBJ databases">
        <title>The Genome Sequence of Enterococcus asini ATCC_700915.</title>
        <authorList>
            <consortium name="The Broad Institute Genome Sequencing Platform"/>
            <consortium name="The Broad Institute Genome Sequencing Center for Infectious Disease"/>
            <person name="Earl A.M."/>
            <person name="Gilmore M.S."/>
            <person name="Lebreton F."/>
            <person name="Walker B."/>
            <person name="Young S.K."/>
            <person name="Zeng Q."/>
            <person name="Gargeya S."/>
            <person name="Fitzgerald M."/>
            <person name="Haas B."/>
            <person name="Abouelleil A."/>
            <person name="Alvarado L."/>
            <person name="Arachchi H.M."/>
            <person name="Berlin A.M."/>
            <person name="Chapman S.B."/>
            <person name="Dewar J."/>
            <person name="Goldberg J."/>
            <person name="Griggs A."/>
            <person name="Gujja S."/>
            <person name="Hansen M."/>
            <person name="Howarth C."/>
            <person name="Imamovic A."/>
            <person name="Larimer J."/>
            <person name="McCowan C."/>
            <person name="Murphy C."/>
            <person name="Neiman D."/>
            <person name="Pearson M."/>
            <person name="Priest M."/>
            <person name="Roberts A."/>
            <person name="Saif S."/>
            <person name="Shea T."/>
            <person name="Sisk P."/>
            <person name="Sykes S."/>
            <person name="Wortman J."/>
            <person name="Nusbaum C."/>
            <person name="Birren B."/>
        </authorList>
    </citation>
    <scope>NUCLEOTIDE SEQUENCE [LARGE SCALE GENOMIC DNA]</scope>
    <source>
        <strain evidence="11 12">ATCC 700915</strain>
    </source>
</reference>